<reference evidence="6 7" key="1">
    <citation type="submission" date="2020-08" db="EMBL/GenBank/DDBJ databases">
        <title>Genome sequence of Leucobacter denitrificans KACC 14055T.</title>
        <authorList>
            <person name="Hyun D.-W."/>
            <person name="Bae J.-W."/>
        </authorList>
    </citation>
    <scope>NUCLEOTIDE SEQUENCE [LARGE SCALE GENOMIC DNA]</scope>
    <source>
        <strain evidence="6 7">KACC 14055</strain>
    </source>
</reference>
<evidence type="ECO:0000256" key="4">
    <source>
        <dbReference type="ARBA" id="ARBA00023709"/>
    </source>
</evidence>
<accession>A0A7G9S309</accession>
<dbReference type="KEGG" id="ldn:H9L06_08065"/>
<dbReference type="InterPro" id="IPR001753">
    <property type="entry name" value="Enoyl-CoA_hydra/iso"/>
</dbReference>
<name>A0A7G9S309_9MICO</name>
<dbReference type="PANTHER" id="PTHR11941">
    <property type="entry name" value="ENOYL-COA HYDRATASE-RELATED"/>
    <property type="match status" value="1"/>
</dbReference>
<keyword evidence="7" id="KW-1185">Reference proteome</keyword>
<dbReference type="AlphaFoldDB" id="A0A7G9S309"/>
<dbReference type="GO" id="GO:0016853">
    <property type="term" value="F:isomerase activity"/>
    <property type="evidence" value="ECO:0007669"/>
    <property type="project" value="UniProtKB-KW"/>
</dbReference>
<evidence type="ECO:0000313" key="7">
    <source>
        <dbReference type="Proteomes" id="UP000515934"/>
    </source>
</evidence>
<dbReference type="Proteomes" id="UP000515934">
    <property type="component" value="Chromosome"/>
</dbReference>
<dbReference type="FunFam" id="1.10.12.10:FF:000001">
    <property type="entry name" value="Probable enoyl-CoA hydratase, mitochondrial"/>
    <property type="match status" value="1"/>
</dbReference>
<evidence type="ECO:0000256" key="1">
    <source>
        <dbReference type="ARBA" id="ARBA00005254"/>
    </source>
</evidence>
<organism evidence="6 7">
    <name type="scientific">Leucobacter denitrificans</name>
    <dbReference type="NCBI Taxonomy" id="683042"/>
    <lineage>
        <taxon>Bacteria</taxon>
        <taxon>Bacillati</taxon>
        <taxon>Actinomycetota</taxon>
        <taxon>Actinomycetes</taxon>
        <taxon>Micrococcales</taxon>
        <taxon>Microbacteriaceae</taxon>
        <taxon>Leucobacter</taxon>
    </lineage>
</organism>
<dbReference type="Gene3D" id="3.90.226.10">
    <property type="entry name" value="2-enoyl-CoA Hydratase, Chain A, domain 1"/>
    <property type="match status" value="1"/>
</dbReference>
<dbReference type="PANTHER" id="PTHR11941:SF54">
    <property type="entry name" value="ENOYL-COA HYDRATASE, MITOCHONDRIAL"/>
    <property type="match status" value="1"/>
</dbReference>
<dbReference type="GO" id="GO:0004300">
    <property type="term" value="F:enoyl-CoA hydratase activity"/>
    <property type="evidence" value="ECO:0007669"/>
    <property type="project" value="UniProtKB-EC"/>
</dbReference>
<dbReference type="FunFam" id="3.90.226.10:FF:000009">
    <property type="entry name" value="Carnitinyl-CoA dehydratase"/>
    <property type="match status" value="1"/>
</dbReference>
<dbReference type="Pfam" id="PF00378">
    <property type="entry name" value="ECH_1"/>
    <property type="match status" value="1"/>
</dbReference>
<dbReference type="EC" id="4.2.1.17" evidence="2"/>
<dbReference type="RefSeq" id="WP_187554705.1">
    <property type="nucleotide sequence ID" value="NZ_CP060716.1"/>
</dbReference>
<evidence type="ECO:0000256" key="2">
    <source>
        <dbReference type="ARBA" id="ARBA00012076"/>
    </source>
</evidence>
<evidence type="ECO:0000256" key="3">
    <source>
        <dbReference type="ARBA" id="ARBA00023239"/>
    </source>
</evidence>
<dbReference type="InterPro" id="IPR029045">
    <property type="entry name" value="ClpP/crotonase-like_dom_sf"/>
</dbReference>
<dbReference type="Gene3D" id="1.10.12.10">
    <property type="entry name" value="Lyase 2-enoyl-coa Hydratase, Chain A, domain 2"/>
    <property type="match status" value="1"/>
</dbReference>
<comment type="similarity">
    <text evidence="1">Belongs to the enoyl-CoA hydratase/isomerase family.</text>
</comment>
<proteinExistence type="inferred from homology"/>
<evidence type="ECO:0000313" key="6">
    <source>
        <dbReference type="EMBL" id="QNN62234.1"/>
    </source>
</evidence>
<keyword evidence="3" id="KW-0456">Lyase</keyword>
<evidence type="ECO:0000256" key="5">
    <source>
        <dbReference type="ARBA" id="ARBA00023717"/>
    </source>
</evidence>
<dbReference type="SUPFAM" id="SSF52096">
    <property type="entry name" value="ClpP/crotonase"/>
    <property type="match status" value="1"/>
</dbReference>
<dbReference type="InterPro" id="IPR014748">
    <property type="entry name" value="Enoyl-CoA_hydra_C"/>
</dbReference>
<comment type="catalytic activity">
    <reaction evidence="5">
        <text>a 4-saturated-(3S)-3-hydroxyacyl-CoA = a (3E)-enoyl-CoA + H2O</text>
        <dbReference type="Rhea" id="RHEA:20724"/>
        <dbReference type="ChEBI" id="CHEBI:15377"/>
        <dbReference type="ChEBI" id="CHEBI:58521"/>
        <dbReference type="ChEBI" id="CHEBI:137480"/>
        <dbReference type="EC" id="4.2.1.17"/>
    </reaction>
</comment>
<dbReference type="CDD" id="cd06558">
    <property type="entry name" value="crotonase-like"/>
    <property type="match status" value="1"/>
</dbReference>
<protein>
    <recommendedName>
        <fullName evidence="2">enoyl-CoA hydratase</fullName>
        <ecNumber evidence="2">4.2.1.17</ecNumber>
    </recommendedName>
</protein>
<keyword evidence="6" id="KW-0413">Isomerase</keyword>
<sequence length="257" mass="27199">MTVHLSIEGGVAQVTLDRPDALNAIDAETRRELREAYATISSDPAIRVAIITGAGERSFCTGVDLKKTAGVPNNMAVEEFGGQSDHLLSGFPTNKPVICAINGYALGGGLEIALRADIRIASENASFGLPETRIGSIPGSAGTQLLPRVVGVPQALKLILTGDRVSADEALRIGLVQEVVPFSELQTRARELAERIAQNGPLAVAAAKKLVSQALEMPLDAGIAAERYAFGLLRDTEDRAEGRKAFGEKRTPNFTGR</sequence>
<dbReference type="EMBL" id="CP060716">
    <property type="protein sequence ID" value="QNN62234.1"/>
    <property type="molecule type" value="Genomic_DNA"/>
</dbReference>
<comment type="catalytic activity">
    <reaction evidence="4">
        <text>a (3S)-3-hydroxyacyl-CoA = a (2E)-enoyl-CoA + H2O</text>
        <dbReference type="Rhea" id="RHEA:16105"/>
        <dbReference type="ChEBI" id="CHEBI:15377"/>
        <dbReference type="ChEBI" id="CHEBI:57318"/>
        <dbReference type="ChEBI" id="CHEBI:58856"/>
        <dbReference type="EC" id="4.2.1.17"/>
    </reaction>
</comment>
<dbReference type="GO" id="GO:0006635">
    <property type="term" value="P:fatty acid beta-oxidation"/>
    <property type="evidence" value="ECO:0007669"/>
    <property type="project" value="TreeGrafter"/>
</dbReference>
<gene>
    <name evidence="6" type="ORF">H9L06_08065</name>
</gene>